<evidence type="ECO:0000313" key="1">
    <source>
        <dbReference type="WBParaSite" id="MCU_005230-RA"/>
    </source>
</evidence>
<sequence>MRDVVLWGNVLQAMWHNKMLRPLKKCHPNRREEVFSLLTDFLSAAQPLSKVKTTNLCLSRDEFGSTEHLAGYELTVMNRNIN</sequence>
<dbReference type="AlphaFoldDB" id="A0A5K3F626"/>
<accession>A0A5K3F626</accession>
<organism evidence="1">
    <name type="scientific">Mesocestoides corti</name>
    <name type="common">Flatworm</name>
    <dbReference type="NCBI Taxonomy" id="53468"/>
    <lineage>
        <taxon>Eukaryota</taxon>
        <taxon>Metazoa</taxon>
        <taxon>Spiralia</taxon>
        <taxon>Lophotrochozoa</taxon>
        <taxon>Platyhelminthes</taxon>
        <taxon>Cestoda</taxon>
        <taxon>Eucestoda</taxon>
        <taxon>Cyclophyllidea</taxon>
        <taxon>Mesocestoididae</taxon>
        <taxon>Mesocestoides</taxon>
    </lineage>
</organism>
<dbReference type="WBParaSite" id="MCU_005230-RA">
    <property type="protein sequence ID" value="MCU_005230-RA"/>
    <property type="gene ID" value="MCU_005230"/>
</dbReference>
<reference evidence="1" key="1">
    <citation type="submission" date="2019-11" db="UniProtKB">
        <authorList>
            <consortium name="WormBaseParasite"/>
        </authorList>
    </citation>
    <scope>IDENTIFICATION</scope>
</reference>
<proteinExistence type="predicted"/>
<protein>
    <submittedName>
        <fullName evidence="1">LEM domain-containing protein</fullName>
    </submittedName>
</protein>
<name>A0A5K3F626_MESCO</name>